<evidence type="ECO:0000313" key="4">
    <source>
        <dbReference type="EMBL" id="SIR03702.1"/>
    </source>
</evidence>
<dbReference type="InterPro" id="IPR010657">
    <property type="entry name" value="ImpA_N"/>
</dbReference>
<dbReference type="NCBIfam" id="TIGR03362">
    <property type="entry name" value="VI_chp_7"/>
    <property type="match status" value="1"/>
</dbReference>
<dbReference type="Pfam" id="PF06812">
    <property type="entry name" value="ImpA_N"/>
    <property type="match status" value="1"/>
</dbReference>
<dbReference type="Proteomes" id="UP000186079">
    <property type="component" value="Unassembled WGS sequence"/>
</dbReference>
<evidence type="ECO:0000256" key="2">
    <source>
        <dbReference type="SAM" id="MobiDB-lite"/>
    </source>
</evidence>
<accession>A0A1N6XN03</accession>
<evidence type="ECO:0000259" key="3">
    <source>
        <dbReference type="Pfam" id="PF06812"/>
    </source>
</evidence>
<gene>
    <name evidence="4" type="ORF">SAMN05421672_11397</name>
</gene>
<protein>
    <submittedName>
        <fullName evidence="4">Type VI secretion system protein VasJ</fullName>
    </submittedName>
</protein>
<evidence type="ECO:0000256" key="1">
    <source>
        <dbReference type="SAM" id="Coils"/>
    </source>
</evidence>
<feature type="region of interest" description="Disordered" evidence="2">
    <location>
        <begin position="182"/>
        <end position="215"/>
    </location>
</feature>
<feature type="coiled-coil region" evidence="1">
    <location>
        <begin position="318"/>
        <end position="345"/>
    </location>
</feature>
<dbReference type="RefSeq" id="WP_039561362.1">
    <property type="nucleotide sequence ID" value="NZ_FTMC01000013.1"/>
</dbReference>
<dbReference type="Pfam" id="PF16989">
    <property type="entry name" value="T6SS_VasJ"/>
    <property type="match status" value="1"/>
</dbReference>
<dbReference type="InterPro" id="IPR017739">
    <property type="entry name" value="T6SS-assoc_VCA0119"/>
</dbReference>
<dbReference type="PANTHER" id="PTHR37024:SF5">
    <property type="entry name" value="IMPA N-TERMINAL DOMAIN-CONTAINING PROTEIN"/>
    <property type="match status" value="1"/>
</dbReference>
<evidence type="ECO:0000313" key="5">
    <source>
        <dbReference type="Proteomes" id="UP000186079"/>
    </source>
</evidence>
<reference evidence="4 5" key="1">
    <citation type="submission" date="2017-01" db="EMBL/GenBank/DDBJ databases">
        <authorList>
            <person name="Mah S.A."/>
            <person name="Swanson W.J."/>
            <person name="Moy G.W."/>
            <person name="Vacquier V.D."/>
        </authorList>
    </citation>
    <scope>NUCLEOTIDE SEQUENCE [LARGE SCALE GENOMIC DNA]</scope>
    <source>
        <strain evidence="4 5">ATCC 29606</strain>
    </source>
</reference>
<dbReference type="EMBL" id="FTMC01000013">
    <property type="protein sequence ID" value="SIR03702.1"/>
    <property type="molecule type" value="Genomic_DNA"/>
</dbReference>
<feature type="compositionally biased region" description="Pro residues" evidence="2">
    <location>
        <begin position="187"/>
        <end position="197"/>
    </location>
</feature>
<proteinExistence type="predicted"/>
<dbReference type="AlphaFoldDB" id="A0A1N6XN03"/>
<feature type="domain" description="ImpA N-terminal" evidence="3">
    <location>
        <begin position="18"/>
        <end position="126"/>
    </location>
</feature>
<name>A0A1N6XN03_9PSED</name>
<keyword evidence="1" id="KW-0175">Coiled coil</keyword>
<organism evidence="4 5">
    <name type="scientific">Pseudomonas flexibilis</name>
    <dbReference type="NCBI Taxonomy" id="706570"/>
    <lineage>
        <taxon>Bacteria</taxon>
        <taxon>Pseudomonadati</taxon>
        <taxon>Pseudomonadota</taxon>
        <taxon>Gammaproteobacteria</taxon>
        <taxon>Pseudomonadales</taxon>
        <taxon>Pseudomonadaceae</taxon>
        <taxon>Pseudomonas</taxon>
    </lineage>
</organism>
<dbReference type="PANTHER" id="PTHR37024">
    <property type="entry name" value="TYPE VI SECRETION SYSTEM DUF2094 AND IMPA-RELATED DOMAIN PROTEIN"/>
    <property type="match status" value="1"/>
</dbReference>
<sequence length="502" mass="56150">MTPLPIGADAYLHLARIPIMAENPFGTDIRYSPEYERLERELGKSSALYAAGEVDWEQVRSGCETLLREHSKDLRVAAWLTWALYRLHALYGLNAGLGLVLELCSQQWDGLFPGKPRTRLAALGWLLPRLEQALGEPHAAVDPALPEQLDGLLRQLDDCLAERLGDQAPTLLPLRRQLQELRRQAPPASPAPTPVTPAAPTASPGRAPQNDKDAQKTLRTLQEQARVLCDWWLSRNPTDSRALRLSRCLLWLPIEALPPCNQDKVTTLRGLPGERLNHFQDLINQGRHAELLIQLETSLARAPFWLDGQYLAWQCLQSLNAKAAMQALESELAALLRRLPGLEALRFHDGTPFAGPAALAWMGAHVLSSAPAASEPPVTATDAPWEAGLRQAQTLLHDQGLRAAVQWLRTGQQTARGLREQAYWELAQARLCRQAGRHELARALLEALDQDLRTHGLEHWEPELALAITRQLHGCYEQQGLRERKEELYRRLCRLDLDAALN</sequence>